<dbReference type="HOGENOM" id="CLU_051110_0_0_1"/>
<keyword evidence="7" id="KW-0443">Lipid metabolism</keyword>
<dbReference type="OMA" id="QVWFTYH"/>
<feature type="domain" description="Sphingomyelin synthase-like" evidence="10">
    <location>
        <begin position="276"/>
        <end position="361"/>
    </location>
</feature>
<organism evidence="11 12">
    <name type="scientific">Globisporangium ultimum (strain ATCC 200006 / CBS 805.95 / DAOM BR144)</name>
    <name type="common">Pythium ultimum</name>
    <dbReference type="NCBI Taxonomy" id="431595"/>
    <lineage>
        <taxon>Eukaryota</taxon>
        <taxon>Sar</taxon>
        <taxon>Stramenopiles</taxon>
        <taxon>Oomycota</taxon>
        <taxon>Peronosporomycetes</taxon>
        <taxon>Pythiales</taxon>
        <taxon>Pythiaceae</taxon>
        <taxon>Globisporangium</taxon>
    </lineage>
</organism>
<keyword evidence="6 9" id="KW-1133">Transmembrane helix</keyword>
<dbReference type="GO" id="GO:0005886">
    <property type="term" value="C:plasma membrane"/>
    <property type="evidence" value="ECO:0007669"/>
    <property type="project" value="TreeGrafter"/>
</dbReference>
<dbReference type="InterPro" id="IPR045221">
    <property type="entry name" value="Sphingomyelin_synth-like"/>
</dbReference>
<evidence type="ECO:0000256" key="4">
    <source>
        <dbReference type="ARBA" id="ARBA00022692"/>
    </source>
</evidence>
<evidence type="ECO:0000313" key="12">
    <source>
        <dbReference type="Proteomes" id="UP000019132"/>
    </source>
</evidence>
<dbReference type="GO" id="GO:0047493">
    <property type="term" value="F:ceramide cholinephosphotransferase activity"/>
    <property type="evidence" value="ECO:0007669"/>
    <property type="project" value="TreeGrafter"/>
</dbReference>
<dbReference type="EnsemblProtists" id="PYU1_T014836">
    <property type="protein sequence ID" value="PYU1_T014836"/>
    <property type="gene ID" value="PYU1_G014805"/>
</dbReference>
<dbReference type="EMBL" id="ADOS01001592">
    <property type="status" value="NOT_ANNOTATED_CDS"/>
    <property type="molecule type" value="Genomic_DNA"/>
</dbReference>
<evidence type="ECO:0000256" key="8">
    <source>
        <dbReference type="ARBA" id="ARBA00023136"/>
    </source>
</evidence>
<dbReference type="Pfam" id="PF14360">
    <property type="entry name" value="PAP2_C"/>
    <property type="match status" value="1"/>
</dbReference>
<dbReference type="AlphaFoldDB" id="K3XC87"/>
<proteinExistence type="inferred from homology"/>
<feature type="transmembrane region" description="Helical" evidence="9">
    <location>
        <begin position="322"/>
        <end position="340"/>
    </location>
</feature>
<evidence type="ECO:0000256" key="2">
    <source>
        <dbReference type="ARBA" id="ARBA00005441"/>
    </source>
</evidence>
<evidence type="ECO:0000256" key="3">
    <source>
        <dbReference type="ARBA" id="ARBA00022679"/>
    </source>
</evidence>
<evidence type="ECO:0000256" key="6">
    <source>
        <dbReference type="ARBA" id="ARBA00022989"/>
    </source>
</evidence>
<dbReference type="eggNOG" id="KOG3058">
    <property type="taxonomic scope" value="Eukaryota"/>
</dbReference>
<dbReference type="PANTHER" id="PTHR21290:SF25">
    <property type="entry name" value="SPHINGOMYELIN SYNTHASE-RELATED PROTEIN 1"/>
    <property type="match status" value="1"/>
</dbReference>
<dbReference type="InterPro" id="IPR025749">
    <property type="entry name" value="Sphingomyelin_synth-like_dom"/>
</dbReference>
<keyword evidence="4 9" id="KW-0812">Transmembrane</keyword>
<protein>
    <recommendedName>
        <fullName evidence="10">Sphingomyelin synthase-like domain-containing protein</fullName>
    </recommendedName>
</protein>
<keyword evidence="8 9" id="KW-0472">Membrane</keyword>
<dbReference type="PANTHER" id="PTHR21290">
    <property type="entry name" value="SPHINGOMYELIN SYNTHETASE"/>
    <property type="match status" value="1"/>
</dbReference>
<dbReference type="VEuPathDB" id="FungiDB:PYU1_G014805"/>
<accession>K3XC87</accession>
<feature type="transmembrane region" description="Helical" evidence="9">
    <location>
        <begin position="346"/>
        <end position="363"/>
    </location>
</feature>
<sequence length="411" mass="47111">METWRDYFTSHFYAIKMRPVSAFDPSGFMIIISALLLLFGVVLASARTLILSSHGRLLRTRVEKNLQEMSDYVNDQRKQVEENLQYVKGRAIAHSGRQGFIAEMLSYAYLSRFAFSLAIFAIASYLNALAAAIAGWRTPNVVILNLDKQNSGLKTLPDLGHDLFKFVMTKIYGQTAYIEWFDLPDEFLAAVGTVVGILLIVHPRRLLILRRFCAIFACINLMRACCVAVTSLPDASPMCISQFDSEVRGLYKSLPIFPKAFGRAWKVLVRPSQHITCGDMVFSGHTVFFMLCCMIVKTYCVKSELNTPFTRRYSYVLWMVRYYVYTGAAFGIFAIVGTRLHYTLDVLIAVYITAQVWFTYHWLCAHPKSSFRVLNWLEHEEVHFIDLDAYRKARRSFGLDKSDHESFEKND</sequence>
<evidence type="ECO:0000256" key="9">
    <source>
        <dbReference type="SAM" id="Phobius"/>
    </source>
</evidence>
<dbReference type="STRING" id="431595.K3XC87"/>
<keyword evidence="12" id="KW-1185">Reference proteome</keyword>
<keyword evidence="3" id="KW-0808">Transferase</keyword>
<name>K3XC87_GLOUD</name>
<evidence type="ECO:0000259" key="10">
    <source>
        <dbReference type="Pfam" id="PF14360"/>
    </source>
</evidence>
<feature type="transmembrane region" description="Helical" evidence="9">
    <location>
        <begin position="27"/>
        <end position="50"/>
    </location>
</feature>
<dbReference type="GO" id="GO:0000139">
    <property type="term" value="C:Golgi membrane"/>
    <property type="evidence" value="ECO:0007669"/>
    <property type="project" value="TreeGrafter"/>
</dbReference>
<dbReference type="GO" id="GO:0033188">
    <property type="term" value="F:sphingomyelin synthase activity"/>
    <property type="evidence" value="ECO:0007669"/>
    <property type="project" value="TreeGrafter"/>
</dbReference>
<evidence type="ECO:0000256" key="5">
    <source>
        <dbReference type="ARBA" id="ARBA00022919"/>
    </source>
</evidence>
<reference evidence="11" key="3">
    <citation type="submission" date="2015-02" db="UniProtKB">
        <authorList>
            <consortium name="EnsemblProtists"/>
        </authorList>
    </citation>
    <scope>IDENTIFICATION</scope>
    <source>
        <strain evidence="11">DAOM BR144</strain>
    </source>
</reference>
<dbReference type="GO" id="GO:0046513">
    <property type="term" value="P:ceramide biosynthetic process"/>
    <property type="evidence" value="ECO:0007669"/>
    <property type="project" value="TreeGrafter"/>
</dbReference>
<reference evidence="12" key="2">
    <citation type="submission" date="2010-04" db="EMBL/GenBank/DDBJ databases">
        <authorList>
            <person name="Buell R."/>
            <person name="Hamilton J."/>
            <person name="Hostetler J."/>
        </authorList>
    </citation>
    <scope>NUCLEOTIDE SEQUENCE [LARGE SCALE GENOMIC DNA]</scope>
    <source>
        <strain evidence="12">DAOM:BR144</strain>
    </source>
</reference>
<feature type="transmembrane region" description="Helical" evidence="9">
    <location>
        <begin position="113"/>
        <end position="136"/>
    </location>
</feature>
<comment type="subcellular location">
    <subcellularLocation>
        <location evidence="1">Membrane</location>
        <topology evidence="1">Multi-pass membrane protein</topology>
    </subcellularLocation>
</comment>
<evidence type="ECO:0000256" key="1">
    <source>
        <dbReference type="ARBA" id="ARBA00004141"/>
    </source>
</evidence>
<dbReference type="Proteomes" id="UP000019132">
    <property type="component" value="Unassembled WGS sequence"/>
</dbReference>
<feature type="transmembrane region" description="Helical" evidence="9">
    <location>
        <begin position="187"/>
        <end position="203"/>
    </location>
</feature>
<comment type="similarity">
    <text evidence="2">Belongs to the sphingomyelin synthase family.</text>
</comment>
<dbReference type="GO" id="GO:0005789">
    <property type="term" value="C:endoplasmic reticulum membrane"/>
    <property type="evidence" value="ECO:0007669"/>
    <property type="project" value="TreeGrafter"/>
</dbReference>
<keyword evidence="5" id="KW-0746">Sphingolipid metabolism</keyword>
<evidence type="ECO:0000256" key="7">
    <source>
        <dbReference type="ARBA" id="ARBA00023098"/>
    </source>
</evidence>
<reference evidence="12" key="1">
    <citation type="journal article" date="2010" name="Genome Biol.">
        <title>Genome sequence of the necrotrophic plant pathogen Pythium ultimum reveals original pathogenicity mechanisms and effector repertoire.</title>
        <authorList>
            <person name="Levesque C.A."/>
            <person name="Brouwer H."/>
            <person name="Cano L."/>
            <person name="Hamilton J.P."/>
            <person name="Holt C."/>
            <person name="Huitema E."/>
            <person name="Raffaele S."/>
            <person name="Robideau G.P."/>
            <person name="Thines M."/>
            <person name="Win J."/>
            <person name="Zerillo M.M."/>
            <person name="Beakes G.W."/>
            <person name="Boore J.L."/>
            <person name="Busam D."/>
            <person name="Dumas B."/>
            <person name="Ferriera S."/>
            <person name="Fuerstenberg S.I."/>
            <person name="Gachon C.M."/>
            <person name="Gaulin E."/>
            <person name="Govers F."/>
            <person name="Grenville-Briggs L."/>
            <person name="Horner N."/>
            <person name="Hostetler J."/>
            <person name="Jiang R.H."/>
            <person name="Johnson J."/>
            <person name="Krajaejun T."/>
            <person name="Lin H."/>
            <person name="Meijer H.J."/>
            <person name="Moore B."/>
            <person name="Morris P."/>
            <person name="Phuntmart V."/>
            <person name="Puiu D."/>
            <person name="Shetty J."/>
            <person name="Stajich J.E."/>
            <person name="Tripathy S."/>
            <person name="Wawra S."/>
            <person name="van West P."/>
            <person name="Whitty B.R."/>
            <person name="Coutinho P.M."/>
            <person name="Henrissat B."/>
            <person name="Martin F."/>
            <person name="Thomas P.D."/>
            <person name="Tyler B.M."/>
            <person name="De Vries R.P."/>
            <person name="Kamoun S."/>
            <person name="Yandell M."/>
            <person name="Tisserat N."/>
            <person name="Buell C.R."/>
        </authorList>
    </citation>
    <scope>NUCLEOTIDE SEQUENCE</scope>
    <source>
        <strain evidence="12">DAOM:BR144</strain>
    </source>
</reference>
<dbReference type="InParanoid" id="K3XC87"/>
<evidence type="ECO:0000313" key="11">
    <source>
        <dbReference type="EnsemblProtists" id="PYU1_T014836"/>
    </source>
</evidence>